<reference evidence="7" key="2">
    <citation type="journal article" date="2021" name="Microbiome">
        <title>Successional dynamics and alternative stable states in a saline activated sludge microbial community over 9 years.</title>
        <authorList>
            <person name="Wang Y."/>
            <person name="Ye J."/>
            <person name="Ju F."/>
            <person name="Liu L."/>
            <person name="Boyd J.A."/>
            <person name="Deng Y."/>
            <person name="Parks D.H."/>
            <person name="Jiang X."/>
            <person name="Yin X."/>
            <person name="Woodcroft B.J."/>
            <person name="Tyson G.W."/>
            <person name="Hugenholtz P."/>
            <person name="Polz M.F."/>
            <person name="Zhang T."/>
        </authorList>
    </citation>
    <scope>NUCLEOTIDE SEQUENCE</scope>
    <source>
        <strain evidence="7">HKST-UBA01</strain>
    </source>
</reference>
<organism evidence="7 8">
    <name type="scientific">Eiseniibacteriota bacterium</name>
    <dbReference type="NCBI Taxonomy" id="2212470"/>
    <lineage>
        <taxon>Bacteria</taxon>
        <taxon>Candidatus Eiseniibacteriota</taxon>
    </lineage>
</organism>
<feature type="transmembrane region" description="Helical" evidence="5">
    <location>
        <begin position="35"/>
        <end position="58"/>
    </location>
</feature>
<feature type="domain" description="TMEM205-like" evidence="6">
    <location>
        <begin position="35"/>
        <end position="134"/>
    </location>
</feature>
<evidence type="ECO:0000256" key="5">
    <source>
        <dbReference type="SAM" id="Phobius"/>
    </source>
</evidence>
<evidence type="ECO:0000259" key="6">
    <source>
        <dbReference type="Pfam" id="PF13664"/>
    </source>
</evidence>
<keyword evidence="4 5" id="KW-0472">Membrane</keyword>
<sequence length="198" mass="21639">MSELKRNMHPAKVVPLPETRRVSWVPVALEFTHQLVVACWTGSLVGLSFVVVPGLYGTLRDPNEAAWSCLDLIMRLDFIAGGAGAFLLLTTLLMYLLALRTSRATLTQTGVLMAMTAAAVANHVLVAPKMAALLRTAPDLLTGTDLVTRGRFDDLSRMGMGLLAFQIVLGASLLFLGVRRWYRYVTPTRTPRLSLIGE</sequence>
<keyword evidence="2 5" id="KW-0812">Transmembrane</keyword>
<evidence type="ECO:0000313" key="7">
    <source>
        <dbReference type="EMBL" id="MCA9727063.1"/>
    </source>
</evidence>
<accession>A0A956RNG1</accession>
<dbReference type="AlphaFoldDB" id="A0A956RNG1"/>
<protein>
    <submittedName>
        <fullName evidence="7">DUF4149 domain-containing protein</fullName>
    </submittedName>
</protein>
<feature type="transmembrane region" description="Helical" evidence="5">
    <location>
        <begin position="78"/>
        <end position="99"/>
    </location>
</feature>
<evidence type="ECO:0000256" key="3">
    <source>
        <dbReference type="ARBA" id="ARBA00022989"/>
    </source>
</evidence>
<feature type="transmembrane region" description="Helical" evidence="5">
    <location>
        <begin position="155"/>
        <end position="176"/>
    </location>
</feature>
<gene>
    <name evidence="7" type="ORF">KC729_05215</name>
</gene>
<proteinExistence type="predicted"/>
<dbReference type="GO" id="GO:0016020">
    <property type="term" value="C:membrane"/>
    <property type="evidence" value="ECO:0007669"/>
    <property type="project" value="UniProtKB-SubCell"/>
</dbReference>
<evidence type="ECO:0000313" key="8">
    <source>
        <dbReference type="Proteomes" id="UP000697710"/>
    </source>
</evidence>
<dbReference type="Proteomes" id="UP000697710">
    <property type="component" value="Unassembled WGS sequence"/>
</dbReference>
<reference evidence="7" key="1">
    <citation type="submission" date="2020-04" db="EMBL/GenBank/DDBJ databases">
        <authorList>
            <person name="Zhang T."/>
        </authorList>
    </citation>
    <scope>NUCLEOTIDE SEQUENCE</scope>
    <source>
        <strain evidence="7">HKST-UBA01</strain>
    </source>
</reference>
<keyword evidence="3 5" id="KW-1133">Transmembrane helix</keyword>
<feature type="transmembrane region" description="Helical" evidence="5">
    <location>
        <begin position="111"/>
        <end position="135"/>
    </location>
</feature>
<evidence type="ECO:0000256" key="1">
    <source>
        <dbReference type="ARBA" id="ARBA00004370"/>
    </source>
</evidence>
<comment type="subcellular location">
    <subcellularLocation>
        <location evidence="1">Membrane</location>
    </subcellularLocation>
</comment>
<evidence type="ECO:0000256" key="4">
    <source>
        <dbReference type="ARBA" id="ARBA00023136"/>
    </source>
</evidence>
<name>A0A956RNG1_UNCEI</name>
<evidence type="ECO:0000256" key="2">
    <source>
        <dbReference type="ARBA" id="ARBA00022692"/>
    </source>
</evidence>
<dbReference type="InterPro" id="IPR025423">
    <property type="entry name" value="TMEM205-like"/>
</dbReference>
<comment type="caution">
    <text evidence="7">The sequence shown here is derived from an EMBL/GenBank/DDBJ whole genome shotgun (WGS) entry which is preliminary data.</text>
</comment>
<dbReference type="EMBL" id="JAGQHR010000103">
    <property type="protein sequence ID" value="MCA9727063.1"/>
    <property type="molecule type" value="Genomic_DNA"/>
</dbReference>
<dbReference type="Pfam" id="PF13664">
    <property type="entry name" value="DUF4149"/>
    <property type="match status" value="1"/>
</dbReference>